<evidence type="ECO:0000259" key="1">
    <source>
        <dbReference type="Pfam" id="PF05123"/>
    </source>
</evidence>
<feature type="domain" description="S-layer protein central" evidence="1">
    <location>
        <begin position="127"/>
        <end position="487"/>
    </location>
</feature>
<dbReference type="HOGENOM" id="CLU_437217_0_0_2"/>
<protein>
    <recommendedName>
        <fullName evidence="5">S-layer protein</fullName>
    </recommendedName>
</protein>
<proteinExistence type="predicted"/>
<keyword evidence="4" id="KW-1185">Reference proteome</keyword>
<gene>
    <name evidence="3" type="ORF">PAB1861</name>
</gene>
<evidence type="ECO:0000313" key="4">
    <source>
        <dbReference type="Proteomes" id="UP000000810"/>
    </source>
</evidence>
<dbReference type="KEGG" id="pab:PAB1861"/>
<dbReference type="PIR" id="E75119">
    <property type="entry name" value="E75119"/>
</dbReference>
<reference evidence="3 4" key="1">
    <citation type="journal article" date="2003" name="Mol. Microbiol.">
        <title>An integrated analysis of the genome of the hyperthermophilic archaeon Pyrococcus abyssi.</title>
        <authorList>
            <person name="Cohen G."/>
            <person name="Barbe V."/>
            <person name="Flament D."/>
            <person name="Galperin M."/>
            <person name="Heilig R."/>
            <person name="Ripp R."/>
            <person name="Lecompte O."/>
            <person name="Prieur D."/>
            <person name="Poch O."/>
            <person name="Quellerou J."/>
            <person name="Thierry J.C."/>
            <person name="Van der Oost J."/>
            <person name="Weissenbach J."/>
            <person name="Zivanovic Y."/>
            <person name="Forterre P."/>
        </authorList>
    </citation>
    <scope>NUCLEOTIDE SEQUENCE [LARGE SCALE GENOMIC DNA]</scope>
    <source>
        <strain evidence="4">GE5 / Orsay</strain>
    </source>
</reference>
<feature type="domain" description="S-layer protein outer" evidence="2">
    <location>
        <begin position="34"/>
        <end position="601"/>
    </location>
</feature>
<dbReference type="InterPro" id="IPR022650">
    <property type="entry name" value="S_layer_central"/>
</dbReference>
<accession>Q9V0N3</accession>
<dbReference type="AlphaFoldDB" id="Q9V0N3"/>
<dbReference type="eggNOG" id="arCOG03418">
    <property type="taxonomic scope" value="Archaea"/>
</dbReference>
<dbReference type="STRING" id="272844.PAB1861"/>
<dbReference type="EMBL" id="AJ248285">
    <property type="protein sequence ID" value="CAB49670.1"/>
    <property type="molecule type" value="Genomic_DNA"/>
</dbReference>
<dbReference type="NCBIfam" id="TIGR01564">
    <property type="entry name" value="S_layer_MJ"/>
    <property type="match status" value="1"/>
</dbReference>
<dbReference type="InterPro" id="IPR006454">
    <property type="entry name" value="S_layer_MJ"/>
</dbReference>
<evidence type="ECO:0000259" key="2">
    <source>
        <dbReference type="Pfam" id="PF05124"/>
    </source>
</evidence>
<dbReference type="InterPro" id="IPR022651">
    <property type="entry name" value="S_layer_C"/>
</dbReference>
<evidence type="ECO:0000313" key="3">
    <source>
        <dbReference type="EMBL" id="CAB49670.1"/>
    </source>
</evidence>
<dbReference type="Pfam" id="PF05124">
    <property type="entry name" value="S_layer_C"/>
    <property type="match status" value="1"/>
</dbReference>
<sequence length="604" mass="66018">MEVFDMKVKKIAALAVGAAVAGATLGLASAQPQVPEIPKDFFVKDGEPNVKIVVGSEGAAMDVVSAADIAAAIGSLLYTEKEVKVSDVSVVVRKDITYDPDDIPVFNNFYPNKNQVFIVGQDSLKDVEAWWNGSAFSANYTASVWNGGTYSGTYSLELENVANYGKYDLTGELTLKGITLEEIANNEVNFKDIEDFKDMTVKINSAVLNITLAVYNWTKTVKAKDPITGVTTTKVKWTLSNVQPGAGYSISDTISKGVGEGVTLKVFDKEFPIIFVGKAISKNAIVDAADSFVYGTYHGTDFYDQGQEVEFDGYKVEILDIDIQRNKALLKITSPSGDETTDTISKDGKVHVYFGGGIAIQLLDTFVGVAGTNTVQLKVYTNLKTMKSGKEFMPGWKAEFAIDANNKVIKWFALVNEDPLEGKEIKLFDTYTIDYSGTVKTKEVGKIEYAVLKAYIYIDPIEREYKDITLTKGDEIEDTEYYIGDINVEFKPKETYIPKKLTEPITVLDTEIMEQGLENVDSNLILVGGPVVNKVAAALADDLGVPKTYDEWKEKFGTGAESAQIIYKEKCGKIGGYGVLLVAGTDREGTRAAAEALLEYISKL</sequence>
<dbReference type="Proteomes" id="UP000000810">
    <property type="component" value="Chromosome"/>
</dbReference>
<dbReference type="Pfam" id="PF05123">
    <property type="entry name" value="S_layer_N"/>
    <property type="match status" value="1"/>
</dbReference>
<dbReference type="PhylomeDB" id="Q9V0N3"/>
<evidence type="ECO:0008006" key="5">
    <source>
        <dbReference type="Google" id="ProtNLM"/>
    </source>
</evidence>
<dbReference type="PATRIC" id="fig|272844.11.peg.796"/>
<organism evidence="3 4">
    <name type="scientific">Pyrococcus abyssi (strain GE5 / Orsay)</name>
    <dbReference type="NCBI Taxonomy" id="272844"/>
    <lineage>
        <taxon>Archaea</taxon>
        <taxon>Methanobacteriati</taxon>
        <taxon>Methanobacteriota</taxon>
        <taxon>Thermococci</taxon>
        <taxon>Thermococcales</taxon>
        <taxon>Thermococcaceae</taxon>
        <taxon>Pyrococcus</taxon>
    </lineage>
</organism>
<name>Q9V0N3_PYRAB</name>